<keyword evidence="3" id="KW-1185">Reference proteome</keyword>
<comment type="caution">
    <text evidence="2">The sequence shown here is derived from an EMBL/GenBank/DDBJ whole genome shotgun (WGS) entry which is preliminary data.</text>
</comment>
<gene>
    <name evidence="2" type="ORF">VNO77_46384</name>
</gene>
<sequence length="84" mass="9466">MKSHLTHHQHMNQSSSNFGFSAENKAAVSPIDLIDHPVEDQHSRQLDKSVIRRIASRGGRPLSMLIEKSISELKGLVWPEVRTP</sequence>
<protein>
    <submittedName>
        <fullName evidence="2">Uncharacterized protein</fullName>
    </submittedName>
</protein>
<dbReference type="AlphaFoldDB" id="A0AAN9JK76"/>
<evidence type="ECO:0000313" key="2">
    <source>
        <dbReference type="EMBL" id="KAK7298839.1"/>
    </source>
</evidence>
<evidence type="ECO:0000313" key="3">
    <source>
        <dbReference type="Proteomes" id="UP001367508"/>
    </source>
</evidence>
<evidence type="ECO:0000256" key="1">
    <source>
        <dbReference type="SAM" id="MobiDB-lite"/>
    </source>
</evidence>
<feature type="region of interest" description="Disordered" evidence="1">
    <location>
        <begin position="1"/>
        <end position="21"/>
    </location>
</feature>
<feature type="compositionally biased region" description="Basic residues" evidence="1">
    <location>
        <begin position="1"/>
        <end position="10"/>
    </location>
</feature>
<dbReference type="EMBL" id="JAYMYQ010000024">
    <property type="protein sequence ID" value="KAK7298839.1"/>
    <property type="molecule type" value="Genomic_DNA"/>
</dbReference>
<name>A0AAN9JK76_CANGL</name>
<proteinExistence type="predicted"/>
<accession>A0AAN9JK76</accession>
<organism evidence="2 3">
    <name type="scientific">Canavalia gladiata</name>
    <name type="common">Sword bean</name>
    <name type="synonym">Dolichos gladiatus</name>
    <dbReference type="NCBI Taxonomy" id="3824"/>
    <lineage>
        <taxon>Eukaryota</taxon>
        <taxon>Viridiplantae</taxon>
        <taxon>Streptophyta</taxon>
        <taxon>Embryophyta</taxon>
        <taxon>Tracheophyta</taxon>
        <taxon>Spermatophyta</taxon>
        <taxon>Magnoliopsida</taxon>
        <taxon>eudicotyledons</taxon>
        <taxon>Gunneridae</taxon>
        <taxon>Pentapetalae</taxon>
        <taxon>rosids</taxon>
        <taxon>fabids</taxon>
        <taxon>Fabales</taxon>
        <taxon>Fabaceae</taxon>
        <taxon>Papilionoideae</taxon>
        <taxon>50 kb inversion clade</taxon>
        <taxon>NPAAA clade</taxon>
        <taxon>indigoferoid/millettioid clade</taxon>
        <taxon>Phaseoleae</taxon>
        <taxon>Canavalia</taxon>
    </lineage>
</organism>
<reference evidence="2 3" key="1">
    <citation type="submission" date="2024-01" db="EMBL/GenBank/DDBJ databases">
        <title>The genomes of 5 underutilized Papilionoideae crops provide insights into root nodulation and disease resistanc.</title>
        <authorList>
            <person name="Jiang F."/>
        </authorList>
    </citation>
    <scope>NUCLEOTIDE SEQUENCE [LARGE SCALE GENOMIC DNA]</scope>
    <source>
        <strain evidence="2">LVBAO_FW01</strain>
        <tissue evidence="2">Leaves</tissue>
    </source>
</reference>
<dbReference type="Proteomes" id="UP001367508">
    <property type="component" value="Unassembled WGS sequence"/>
</dbReference>